<comment type="caution">
    <text evidence="4">The sequence shown here is derived from an EMBL/GenBank/DDBJ whole genome shotgun (WGS) entry which is preliminary data.</text>
</comment>
<sequence>MSRTIEKNLQAAIDSGKVNGGIFCATNSKGDFTYNTAIGQRTLLSGEKRPYHLDDILCLASATKLIASIAALQCVDDGRLTLKGDLSDVAPELAEKQVLIGWSEDDEPILEPASQPIT</sequence>
<proteinExistence type="inferred from homology"/>
<dbReference type="InterPro" id="IPR050789">
    <property type="entry name" value="Diverse_Enzym_Activities"/>
</dbReference>
<keyword evidence="5" id="KW-1185">Reference proteome</keyword>
<reference evidence="4" key="2">
    <citation type="submission" date="2020-02" db="EMBL/GenBank/DDBJ databases">
        <title>Identification and distribution of gene clusters putatively required for synthesis of sphingolipid metabolism inhibitors in phylogenetically diverse species of the filamentous fungus Fusarium.</title>
        <authorList>
            <person name="Kim H.-S."/>
            <person name="Busman M."/>
            <person name="Brown D.W."/>
            <person name="Divon H."/>
            <person name="Uhlig S."/>
            <person name="Proctor R.H."/>
        </authorList>
    </citation>
    <scope>NUCLEOTIDE SEQUENCE</scope>
    <source>
        <strain evidence="4">NRRL 25174</strain>
    </source>
</reference>
<evidence type="ECO:0000259" key="3">
    <source>
        <dbReference type="Pfam" id="PF00144"/>
    </source>
</evidence>
<dbReference type="InterPro" id="IPR001466">
    <property type="entry name" value="Beta-lactam-related"/>
</dbReference>
<dbReference type="GO" id="GO:0016787">
    <property type="term" value="F:hydrolase activity"/>
    <property type="evidence" value="ECO:0007669"/>
    <property type="project" value="UniProtKB-KW"/>
</dbReference>
<reference evidence="4" key="1">
    <citation type="journal article" date="2017" name="Mycologia">
        <title>Fusarium algeriense, sp. nov., a novel toxigenic crown rot pathogen of durum wheat from Algeria is nested in the Fusarium burgessii species complex.</title>
        <authorList>
            <person name="Laraba I."/>
            <person name="Keddad A."/>
            <person name="Boureghda H."/>
            <person name="Abdallah N."/>
            <person name="Vaughan M.M."/>
            <person name="Proctor R.H."/>
            <person name="Busman M."/>
            <person name="O'Donnell K."/>
        </authorList>
    </citation>
    <scope>NUCLEOTIDE SEQUENCE</scope>
    <source>
        <strain evidence="4">NRRL 25174</strain>
    </source>
</reference>
<evidence type="ECO:0000313" key="4">
    <source>
        <dbReference type="EMBL" id="KAF4331551.1"/>
    </source>
</evidence>
<organism evidence="4 5">
    <name type="scientific">Fusarium beomiforme</name>
    <dbReference type="NCBI Taxonomy" id="44412"/>
    <lineage>
        <taxon>Eukaryota</taxon>
        <taxon>Fungi</taxon>
        <taxon>Dikarya</taxon>
        <taxon>Ascomycota</taxon>
        <taxon>Pezizomycotina</taxon>
        <taxon>Sordariomycetes</taxon>
        <taxon>Hypocreomycetidae</taxon>
        <taxon>Hypocreales</taxon>
        <taxon>Nectriaceae</taxon>
        <taxon>Fusarium</taxon>
        <taxon>Fusarium burgessii species complex</taxon>
    </lineage>
</organism>
<protein>
    <submittedName>
        <fullName evidence="4">Beta-lactamase</fullName>
    </submittedName>
</protein>
<name>A0A9P5A344_9HYPO</name>
<comment type="similarity">
    <text evidence="1">Belongs to the class-A beta-lactamase family.</text>
</comment>
<dbReference type="AlphaFoldDB" id="A0A9P5A344"/>
<evidence type="ECO:0000313" key="5">
    <source>
        <dbReference type="Proteomes" id="UP000730481"/>
    </source>
</evidence>
<dbReference type="PANTHER" id="PTHR43283">
    <property type="entry name" value="BETA-LACTAMASE-RELATED"/>
    <property type="match status" value="1"/>
</dbReference>
<feature type="non-terminal residue" evidence="4">
    <location>
        <position position="118"/>
    </location>
</feature>
<keyword evidence="2" id="KW-0378">Hydrolase</keyword>
<gene>
    <name evidence="4" type="ORF">FBEOM_14704</name>
</gene>
<accession>A0A9P5A344</accession>
<feature type="domain" description="Beta-lactamase-related" evidence="3">
    <location>
        <begin position="11"/>
        <end position="96"/>
    </location>
</feature>
<dbReference type="SUPFAM" id="SSF56601">
    <property type="entry name" value="beta-lactamase/transpeptidase-like"/>
    <property type="match status" value="1"/>
</dbReference>
<evidence type="ECO:0000256" key="1">
    <source>
        <dbReference type="ARBA" id="ARBA00009009"/>
    </source>
</evidence>
<evidence type="ECO:0000256" key="2">
    <source>
        <dbReference type="ARBA" id="ARBA00022801"/>
    </source>
</evidence>
<dbReference type="Gene3D" id="3.40.710.10">
    <property type="entry name" value="DD-peptidase/beta-lactamase superfamily"/>
    <property type="match status" value="1"/>
</dbReference>
<dbReference type="Pfam" id="PF00144">
    <property type="entry name" value="Beta-lactamase"/>
    <property type="match status" value="1"/>
</dbReference>
<dbReference type="EMBL" id="PVQB02001696">
    <property type="protein sequence ID" value="KAF4331551.1"/>
    <property type="molecule type" value="Genomic_DNA"/>
</dbReference>
<dbReference type="OrthoDB" id="428260at2759"/>
<dbReference type="Proteomes" id="UP000730481">
    <property type="component" value="Unassembled WGS sequence"/>
</dbReference>
<dbReference type="InterPro" id="IPR012338">
    <property type="entry name" value="Beta-lactam/transpept-like"/>
</dbReference>
<dbReference type="PANTHER" id="PTHR43283:SF17">
    <property type="entry name" value="(LOVD), PUTATIVE (AFU_ORTHOLOGUE AFUA_5G00920)-RELATED"/>
    <property type="match status" value="1"/>
</dbReference>